<keyword evidence="3" id="KW-1185">Reference proteome</keyword>
<dbReference type="AlphaFoldDB" id="A0A6G1IVJ7"/>
<dbReference type="EMBL" id="MU005588">
    <property type="protein sequence ID" value="KAF2682276.1"/>
    <property type="molecule type" value="Genomic_DNA"/>
</dbReference>
<organism evidence="2 3">
    <name type="scientific">Lentithecium fluviatile CBS 122367</name>
    <dbReference type="NCBI Taxonomy" id="1168545"/>
    <lineage>
        <taxon>Eukaryota</taxon>
        <taxon>Fungi</taxon>
        <taxon>Dikarya</taxon>
        <taxon>Ascomycota</taxon>
        <taxon>Pezizomycotina</taxon>
        <taxon>Dothideomycetes</taxon>
        <taxon>Pleosporomycetidae</taxon>
        <taxon>Pleosporales</taxon>
        <taxon>Massarineae</taxon>
        <taxon>Lentitheciaceae</taxon>
        <taxon>Lentithecium</taxon>
    </lineage>
</organism>
<gene>
    <name evidence="2" type="ORF">K458DRAFT_391300</name>
</gene>
<proteinExistence type="predicted"/>
<sequence>MKITEPIFPPQCSANKGKRKTDPTEDLNKARNLRQKQDEEDAIMTRIEKQRRIMLERKKAREAKIQRLTDEKAPKDSVAFYERELRPNLRLESVGEEEEEDGAEL</sequence>
<feature type="compositionally biased region" description="Basic and acidic residues" evidence="1">
    <location>
        <begin position="20"/>
        <end position="29"/>
    </location>
</feature>
<evidence type="ECO:0000313" key="2">
    <source>
        <dbReference type="EMBL" id="KAF2682276.1"/>
    </source>
</evidence>
<evidence type="ECO:0000256" key="1">
    <source>
        <dbReference type="SAM" id="MobiDB-lite"/>
    </source>
</evidence>
<evidence type="ECO:0000313" key="3">
    <source>
        <dbReference type="Proteomes" id="UP000799291"/>
    </source>
</evidence>
<reference evidence="2" key="1">
    <citation type="journal article" date="2020" name="Stud. Mycol.">
        <title>101 Dothideomycetes genomes: a test case for predicting lifestyles and emergence of pathogens.</title>
        <authorList>
            <person name="Haridas S."/>
            <person name="Albert R."/>
            <person name="Binder M."/>
            <person name="Bloem J."/>
            <person name="Labutti K."/>
            <person name="Salamov A."/>
            <person name="Andreopoulos B."/>
            <person name="Baker S."/>
            <person name="Barry K."/>
            <person name="Bills G."/>
            <person name="Bluhm B."/>
            <person name="Cannon C."/>
            <person name="Castanera R."/>
            <person name="Culley D."/>
            <person name="Daum C."/>
            <person name="Ezra D."/>
            <person name="Gonzalez J."/>
            <person name="Henrissat B."/>
            <person name="Kuo A."/>
            <person name="Liang C."/>
            <person name="Lipzen A."/>
            <person name="Lutzoni F."/>
            <person name="Magnuson J."/>
            <person name="Mondo S."/>
            <person name="Nolan M."/>
            <person name="Ohm R."/>
            <person name="Pangilinan J."/>
            <person name="Park H.-J."/>
            <person name="Ramirez L."/>
            <person name="Alfaro M."/>
            <person name="Sun H."/>
            <person name="Tritt A."/>
            <person name="Yoshinaga Y."/>
            <person name="Zwiers L.-H."/>
            <person name="Turgeon B."/>
            <person name="Goodwin S."/>
            <person name="Spatafora J."/>
            <person name="Crous P."/>
            <person name="Grigoriev I."/>
        </authorList>
    </citation>
    <scope>NUCLEOTIDE SEQUENCE</scope>
    <source>
        <strain evidence="2">CBS 122367</strain>
    </source>
</reference>
<name>A0A6G1IVJ7_9PLEO</name>
<dbReference type="Proteomes" id="UP000799291">
    <property type="component" value="Unassembled WGS sequence"/>
</dbReference>
<protein>
    <submittedName>
        <fullName evidence="2">Uncharacterized protein</fullName>
    </submittedName>
</protein>
<accession>A0A6G1IVJ7</accession>
<feature type="region of interest" description="Disordered" evidence="1">
    <location>
        <begin position="1"/>
        <end position="37"/>
    </location>
</feature>